<gene>
    <name evidence="4" type="primary">ga23645</name>
    <name evidence="4" type="ORF">PR202_ga23645</name>
</gene>
<dbReference type="SUPFAM" id="SSF54695">
    <property type="entry name" value="POZ domain"/>
    <property type="match status" value="1"/>
</dbReference>
<dbReference type="PANTHER" id="PTHR26379:SF180">
    <property type="entry name" value="TRAF TRANSCRIPTION FACTOR"/>
    <property type="match status" value="1"/>
</dbReference>
<dbReference type="InterPro" id="IPR056423">
    <property type="entry name" value="BACK_BPM_SPOP"/>
</dbReference>
<comment type="pathway">
    <text evidence="1">Protein modification; protein ubiquitination.</text>
</comment>
<name>A0AAV5D6F2_ELECO</name>
<protein>
    <recommendedName>
        <fullName evidence="3">BTB domain-containing protein</fullName>
    </recommendedName>
</protein>
<dbReference type="Gene3D" id="1.25.40.420">
    <property type="match status" value="1"/>
</dbReference>
<evidence type="ECO:0000259" key="3">
    <source>
        <dbReference type="PROSITE" id="PS50097"/>
    </source>
</evidence>
<sequence length="226" mass="25072">MTRFEAYKSGYFKNSSVTVECIVKVFKDPEEIPVLSFGLQKDLCELLRSKAGEDVTFVVSGESFAAHKNVLAARSPVFMAEFFGKMKENTSRCIEIKEMEATVFKALLHFIYTDTVPELDEKKKKATAMTQRLLVAADRYGLDRLKLIIARRIALRINSDTAATALALAEQHGCAQLKAKCVEFIAGGSAANLHSVLATEGFKRLEASNPSVLTELLKTAFQRIKK</sequence>
<proteinExistence type="inferred from homology"/>
<evidence type="ECO:0000256" key="1">
    <source>
        <dbReference type="ARBA" id="ARBA00004906"/>
    </source>
</evidence>
<dbReference type="InterPro" id="IPR011333">
    <property type="entry name" value="SKP1/BTB/POZ_sf"/>
</dbReference>
<dbReference type="Gene3D" id="3.30.710.10">
    <property type="entry name" value="Potassium Channel Kv1.1, Chain A"/>
    <property type="match status" value="1"/>
</dbReference>
<dbReference type="Pfam" id="PF00651">
    <property type="entry name" value="BTB"/>
    <property type="match status" value="1"/>
</dbReference>
<evidence type="ECO:0000256" key="2">
    <source>
        <dbReference type="ARBA" id="ARBA00010846"/>
    </source>
</evidence>
<comment type="caution">
    <text evidence="4">The sequence shown here is derived from an EMBL/GenBank/DDBJ whole genome shotgun (WGS) entry which is preliminary data.</text>
</comment>
<dbReference type="AlphaFoldDB" id="A0AAV5D6F2"/>
<evidence type="ECO:0000313" key="4">
    <source>
        <dbReference type="EMBL" id="GJN05966.1"/>
    </source>
</evidence>
<keyword evidence="5" id="KW-1185">Reference proteome</keyword>
<dbReference type="InterPro" id="IPR000210">
    <property type="entry name" value="BTB/POZ_dom"/>
</dbReference>
<dbReference type="GO" id="GO:0016567">
    <property type="term" value="P:protein ubiquitination"/>
    <property type="evidence" value="ECO:0007669"/>
    <property type="project" value="InterPro"/>
</dbReference>
<comment type="similarity">
    <text evidence="2">Belongs to the Tdpoz family.</text>
</comment>
<dbReference type="PROSITE" id="PS50097">
    <property type="entry name" value="BTB"/>
    <property type="match status" value="1"/>
</dbReference>
<dbReference type="EMBL" id="BQKI01000012">
    <property type="protein sequence ID" value="GJN05966.1"/>
    <property type="molecule type" value="Genomic_DNA"/>
</dbReference>
<evidence type="ECO:0000313" key="5">
    <source>
        <dbReference type="Proteomes" id="UP001054889"/>
    </source>
</evidence>
<dbReference type="SMART" id="SM00225">
    <property type="entry name" value="BTB"/>
    <property type="match status" value="1"/>
</dbReference>
<reference evidence="4" key="2">
    <citation type="submission" date="2021-12" db="EMBL/GenBank/DDBJ databases">
        <title>Resequencing data analysis of finger millet.</title>
        <authorList>
            <person name="Hatakeyama M."/>
            <person name="Aluri S."/>
            <person name="Balachadran M.T."/>
            <person name="Sivarajan S.R."/>
            <person name="Poveda L."/>
            <person name="Shimizu-Inatsugi R."/>
            <person name="Schlapbach R."/>
            <person name="Sreeman S.M."/>
            <person name="Shimizu K.K."/>
        </authorList>
    </citation>
    <scope>NUCLEOTIDE SEQUENCE</scope>
</reference>
<organism evidence="4 5">
    <name type="scientific">Eleusine coracana subsp. coracana</name>
    <dbReference type="NCBI Taxonomy" id="191504"/>
    <lineage>
        <taxon>Eukaryota</taxon>
        <taxon>Viridiplantae</taxon>
        <taxon>Streptophyta</taxon>
        <taxon>Embryophyta</taxon>
        <taxon>Tracheophyta</taxon>
        <taxon>Spermatophyta</taxon>
        <taxon>Magnoliopsida</taxon>
        <taxon>Liliopsida</taxon>
        <taxon>Poales</taxon>
        <taxon>Poaceae</taxon>
        <taxon>PACMAD clade</taxon>
        <taxon>Chloridoideae</taxon>
        <taxon>Cynodonteae</taxon>
        <taxon>Eleusininae</taxon>
        <taxon>Eleusine</taxon>
    </lineage>
</organism>
<accession>A0AAV5D6F2</accession>
<dbReference type="Proteomes" id="UP001054889">
    <property type="component" value="Unassembled WGS sequence"/>
</dbReference>
<dbReference type="Pfam" id="PF24570">
    <property type="entry name" value="BACK_BPM_SPOP"/>
    <property type="match status" value="1"/>
</dbReference>
<reference evidence="4" key="1">
    <citation type="journal article" date="2018" name="DNA Res.">
        <title>Multiple hybrid de novo genome assembly of finger millet, an orphan allotetraploid crop.</title>
        <authorList>
            <person name="Hatakeyama M."/>
            <person name="Aluri S."/>
            <person name="Balachadran M.T."/>
            <person name="Sivarajan S.R."/>
            <person name="Patrignani A."/>
            <person name="Gruter S."/>
            <person name="Poveda L."/>
            <person name="Shimizu-Inatsugi R."/>
            <person name="Baeten J."/>
            <person name="Francoijs K.J."/>
            <person name="Nataraja K.N."/>
            <person name="Reddy Y.A.N."/>
            <person name="Phadnis S."/>
            <person name="Ravikumar R.L."/>
            <person name="Schlapbach R."/>
            <person name="Sreeman S.M."/>
            <person name="Shimizu K.K."/>
        </authorList>
    </citation>
    <scope>NUCLEOTIDE SEQUENCE</scope>
</reference>
<dbReference type="PANTHER" id="PTHR26379">
    <property type="entry name" value="BTB/POZ AND MATH DOMAIN-CONTAINING PROTEIN 1"/>
    <property type="match status" value="1"/>
</dbReference>
<dbReference type="InterPro" id="IPR045005">
    <property type="entry name" value="BPM1-6"/>
</dbReference>
<feature type="domain" description="BTB" evidence="3">
    <location>
        <begin position="53"/>
        <end position="120"/>
    </location>
</feature>